<accession>A0ACC0K288</accession>
<name>A0ACC0K288_CHOFU</name>
<dbReference type="EMBL" id="CM046131">
    <property type="protein sequence ID" value="KAI8430367.1"/>
    <property type="molecule type" value="Genomic_DNA"/>
</dbReference>
<evidence type="ECO:0000313" key="2">
    <source>
        <dbReference type="Proteomes" id="UP001064048"/>
    </source>
</evidence>
<protein>
    <submittedName>
        <fullName evidence="1">Uncharacterized protein</fullName>
    </submittedName>
</protein>
<dbReference type="Proteomes" id="UP001064048">
    <property type="component" value="Chromosome Z"/>
</dbReference>
<organism evidence="1 2">
    <name type="scientific">Choristoneura fumiferana</name>
    <name type="common">Spruce budworm moth</name>
    <name type="synonym">Archips fumiferana</name>
    <dbReference type="NCBI Taxonomy" id="7141"/>
    <lineage>
        <taxon>Eukaryota</taxon>
        <taxon>Metazoa</taxon>
        <taxon>Ecdysozoa</taxon>
        <taxon>Arthropoda</taxon>
        <taxon>Hexapoda</taxon>
        <taxon>Insecta</taxon>
        <taxon>Pterygota</taxon>
        <taxon>Neoptera</taxon>
        <taxon>Endopterygota</taxon>
        <taxon>Lepidoptera</taxon>
        <taxon>Glossata</taxon>
        <taxon>Ditrysia</taxon>
        <taxon>Tortricoidea</taxon>
        <taxon>Tortricidae</taxon>
        <taxon>Tortricinae</taxon>
        <taxon>Choristoneura</taxon>
    </lineage>
</organism>
<reference evidence="1 2" key="1">
    <citation type="journal article" date="2022" name="Genome Biol. Evol.">
        <title>The Spruce Budworm Genome: Reconstructing the Evolutionary History of Antifreeze Proteins.</title>
        <authorList>
            <person name="Beliveau C."/>
            <person name="Gagne P."/>
            <person name="Picq S."/>
            <person name="Vernygora O."/>
            <person name="Keeling C.I."/>
            <person name="Pinkney K."/>
            <person name="Doucet D."/>
            <person name="Wen F."/>
            <person name="Johnston J.S."/>
            <person name="Maaroufi H."/>
            <person name="Boyle B."/>
            <person name="Laroche J."/>
            <person name="Dewar K."/>
            <person name="Juretic N."/>
            <person name="Blackburn G."/>
            <person name="Nisole A."/>
            <person name="Brunet B."/>
            <person name="Brandao M."/>
            <person name="Lumley L."/>
            <person name="Duan J."/>
            <person name="Quan G."/>
            <person name="Lucarotti C.J."/>
            <person name="Roe A.D."/>
            <person name="Sperling F.A.H."/>
            <person name="Levesque R.C."/>
            <person name="Cusson M."/>
        </authorList>
    </citation>
    <scope>NUCLEOTIDE SEQUENCE [LARGE SCALE GENOMIC DNA]</scope>
    <source>
        <strain evidence="1">Glfc:IPQL:Cfum</strain>
    </source>
</reference>
<evidence type="ECO:0000313" key="1">
    <source>
        <dbReference type="EMBL" id="KAI8430367.1"/>
    </source>
</evidence>
<comment type="caution">
    <text evidence="1">The sequence shown here is derived from an EMBL/GenBank/DDBJ whole genome shotgun (WGS) entry which is preliminary data.</text>
</comment>
<gene>
    <name evidence="1" type="ORF">MSG28_000661</name>
</gene>
<keyword evidence="2" id="KW-1185">Reference proteome</keyword>
<proteinExistence type="predicted"/>
<sequence length="103" mass="10858">MKLGGAPAPPAAPGPPADAATAAAPAPPGPCARMSAMMAVQRSVLYIYGGVLEKDDKQFCLSDMYSLGEYLFGHATRRLPQHAHYAPPLCLRNCPTKLTPAHN</sequence>